<evidence type="ECO:0000256" key="7">
    <source>
        <dbReference type="ARBA" id="ARBA00023136"/>
    </source>
</evidence>
<dbReference type="GO" id="GO:0034451">
    <property type="term" value="C:centriolar satellite"/>
    <property type="evidence" value="ECO:0007669"/>
    <property type="project" value="UniProtKB-SubCell"/>
</dbReference>
<dbReference type="InterPro" id="IPR014003">
    <property type="entry name" value="BBS5_PH"/>
</dbReference>
<comment type="similarity">
    <text evidence="3">Belongs to the BBS5 family.</text>
</comment>
<dbReference type="AlphaFoldDB" id="A0A077Z7Q9"/>
<keyword evidence="9" id="KW-0966">Cell projection</keyword>
<evidence type="ECO:0000256" key="9">
    <source>
        <dbReference type="ARBA" id="ARBA00023273"/>
    </source>
</evidence>
<dbReference type="GO" id="GO:0032266">
    <property type="term" value="F:phosphatidylinositol-3-phosphate binding"/>
    <property type="evidence" value="ECO:0007669"/>
    <property type="project" value="TreeGrafter"/>
</dbReference>
<organism evidence="11 12">
    <name type="scientific">Trichuris trichiura</name>
    <name type="common">Whipworm</name>
    <name type="synonym">Trichocephalus trichiurus</name>
    <dbReference type="NCBI Taxonomy" id="36087"/>
    <lineage>
        <taxon>Eukaryota</taxon>
        <taxon>Metazoa</taxon>
        <taxon>Ecdysozoa</taxon>
        <taxon>Nematoda</taxon>
        <taxon>Enoplea</taxon>
        <taxon>Dorylaimia</taxon>
        <taxon>Trichinellida</taxon>
        <taxon>Trichuridae</taxon>
        <taxon>Trichuris</taxon>
    </lineage>
</organism>
<dbReference type="PANTHER" id="PTHR21351">
    <property type="entry name" value="BARDET-BIEDL SYNDROME PROTEIN 5"/>
    <property type="match status" value="1"/>
</dbReference>
<dbReference type="GO" id="GO:0060271">
    <property type="term" value="P:cilium assembly"/>
    <property type="evidence" value="ECO:0007669"/>
    <property type="project" value="TreeGrafter"/>
</dbReference>
<gene>
    <name evidence="11" type="ORF">TTRE_0000408701</name>
</gene>
<keyword evidence="4" id="KW-1003">Cell membrane</keyword>
<dbReference type="Pfam" id="PF07289">
    <property type="entry name" value="BBL5"/>
    <property type="match status" value="1"/>
</dbReference>
<dbReference type="PIRSF" id="PIRSF010072">
    <property type="entry name" value="DUF1448"/>
    <property type="match status" value="1"/>
</dbReference>
<protein>
    <submittedName>
        <fullName evidence="11">Bardet Biedl syndrome 5 protein</fullName>
    </submittedName>
</protein>
<feature type="domain" description="BBSome complex member BBS5 PH" evidence="10">
    <location>
        <begin position="33"/>
        <end position="87"/>
    </location>
</feature>
<evidence type="ECO:0000259" key="10">
    <source>
        <dbReference type="SMART" id="SM00683"/>
    </source>
</evidence>
<dbReference type="PANTHER" id="PTHR21351:SF0">
    <property type="entry name" value="BARDET-BIEDL SYNDROME 5 PROTEIN"/>
    <property type="match status" value="1"/>
</dbReference>
<reference evidence="11" key="2">
    <citation type="submission" date="2014-03" db="EMBL/GenBank/DDBJ databases">
        <title>The whipworm genome and dual-species transcriptomics of an intimate host-pathogen interaction.</title>
        <authorList>
            <person name="Foth B.J."/>
            <person name="Tsai I.J."/>
            <person name="Reid A.J."/>
            <person name="Bancroft A.J."/>
            <person name="Nichol S."/>
            <person name="Tracey A."/>
            <person name="Holroyd N."/>
            <person name="Cotton J.A."/>
            <person name="Stanley E.J."/>
            <person name="Zarowiecki M."/>
            <person name="Liu J.Z."/>
            <person name="Huckvale T."/>
            <person name="Cooper P.J."/>
            <person name="Grencis R.K."/>
            <person name="Berriman M."/>
        </authorList>
    </citation>
    <scope>NUCLEOTIDE SEQUENCE [LARGE SCALE GENOMIC DNA]</scope>
</reference>
<dbReference type="GO" id="GO:0060170">
    <property type="term" value="C:ciliary membrane"/>
    <property type="evidence" value="ECO:0007669"/>
    <property type="project" value="UniProtKB-SubCell"/>
</dbReference>
<keyword evidence="12" id="KW-1185">Reference proteome</keyword>
<sequence>MNRRDSPKYDVIWEDRDIQFDLDSKLLKLRNGEFIVEKSHGVEDTKGSCGQKGTLVITNLRIIWFAHATCKINLSIGFNAVTGIRTRSNVSVCQNKLLGKTESLYVLTRSDSTRFEFIFSTFNHVNSKLFASVLLVHRAYETSTLYREVKMRSSVVMQDKLRLLPLEEQQKRVDGVWNLYSDEGDLGSFIITNIRIVWFATMNEMISISLPYLHMKSCKMKNSKFGPVLVLETSIQSGNNTFGFRLDPRDRLEDVFRLLLNLSAAYHACPIFGVEITRSQESTQYLPQTTAEDDIEIDTSIGRADALTAYFAYGQHNEKDRAPVYSEELGVAIESLREGFTLKDLWELNVD</sequence>
<keyword evidence="7" id="KW-0472">Membrane</keyword>
<feature type="domain" description="BBSome complex member BBS5 PH" evidence="10">
    <location>
        <begin position="167"/>
        <end position="221"/>
    </location>
</feature>
<dbReference type="Proteomes" id="UP000030665">
    <property type="component" value="Unassembled WGS sequence"/>
</dbReference>
<accession>A0A077Z7Q9</accession>
<dbReference type="GO" id="GO:0034464">
    <property type="term" value="C:BBSome"/>
    <property type="evidence" value="ECO:0007669"/>
    <property type="project" value="InterPro"/>
</dbReference>
<comment type="subcellular location">
    <subcellularLocation>
        <location evidence="1">Cell projection</location>
        <location evidence="1">Cilium membrane</location>
    </subcellularLocation>
    <subcellularLocation>
        <location evidence="2">Cytoplasm</location>
        <location evidence="2">Cytoskeleton</location>
        <location evidence="2">Microtubule organizing center</location>
        <location evidence="2">Centrosome</location>
        <location evidence="2">Centriolar satellite</location>
    </subcellularLocation>
</comment>
<evidence type="ECO:0000256" key="4">
    <source>
        <dbReference type="ARBA" id="ARBA00022475"/>
    </source>
</evidence>
<evidence type="ECO:0000256" key="6">
    <source>
        <dbReference type="ARBA" id="ARBA00023069"/>
    </source>
</evidence>
<dbReference type="SMART" id="SM00683">
    <property type="entry name" value="DM16"/>
    <property type="match status" value="2"/>
</dbReference>
<keyword evidence="5" id="KW-0963">Cytoplasm</keyword>
<evidence type="ECO:0000256" key="5">
    <source>
        <dbReference type="ARBA" id="ARBA00022490"/>
    </source>
</evidence>
<evidence type="ECO:0000256" key="2">
    <source>
        <dbReference type="ARBA" id="ARBA00004607"/>
    </source>
</evidence>
<dbReference type="EMBL" id="HG805982">
    <property type="protein sequence ID" value="CDW55814.1"/>
    <property type="molecule type" value="Genomic_DNA"/>
</dbReference>
<evidence type="ECO:0000313" key="12">
    <source>
        <dbReference type="Proteomes" id="UP000030665"/>
    </source>
</evidence>
<evidence type="ECO:0000256" key="8">
    <source>
        <dbReference type="ARBA" id="ARBA00023212"/>
    </source>
</evidence>
<evidence type="ECO:0000256" key="1">
    <source>
        <dbReference type="ARBA" id="ARBA00004309"/>
    </source>
</evidence>
<dbReference type="InterPro" id="IPR006606">
    <property type="entry name" value="BBL5"/>
</dbReference>
<evidence type="ECO:0000313" key="11">
    <source>
        <dbReference type="EMBL" id="CDW55814.1"/>
    </source>
</evidence>
<dbReference type="InterPro" id="IPR030804">
    <property type="entry name" value="BBS5/fem-3"/>
</dbReference>
<keyword evidence="6" id="KW-0969">Cilium</keyword>
<evidence type="ECO:0000256" key="3">
    <source>
        <dbReference type="ARBA" id="ARBA00005822"/>
    </source>
</evidence>
<keyword evidence="8" id="KW-0206">Cytoskeleton</keyword>
<dbReference type="STRING" id="36087.A0A077Z7Q9"/>
<proteinExistence type="inferred from homology"/>
<reference evidence="11" key="1">
    <citation type="submission" date="2014-01" db="EMBL/GenBank/DDBJ databases">
        <authorList>
            <person name="Aslett M."/>
        </authorList>
    </citation>
    <scope>NUCLEOTIDE SEQUENCE</scope>
</reference>
<name>A0A077Z7Q9_TRITR</name>
<dbReference type="OrthoDB" id="10261999at2759"/>
<dbReference type="GO" id="GO:0036064">
    <property type="term" value="C:ciliary basal body"/>
    <property type="evidence" value="ECO:0007669"/>
    <property type="project" value="TreeGrafter"/>
</dbReference>